<evidence type="ECO:0000313" key="1">
    <source>
        <dbReference type="EMBL" id="DAA02666.1"/>
    </source>
</evidence>
<accession>Q6IM44</accession>
<organism evidence="1">
    <name type="scientific">Drosophila melanogaster</name>
    <name type="common">Fruit fly</name>
    <dbReference type="NCBI Taxonomy" id="7227"/>
    <lineage>
        <taxon>Eukaryota</taxon>
        <taxon>Metazoa</taxon>
        <taxon>Ecdysozoa</taxon>
        <taxon>Arthropoda</taxon>
        <taxon>Hexapoda</taxon>
        <taxon>Insecta</taxon>
        <taxon>Pterygota</taxon>
        <taxon>Neoptera</taxon>
        <taxon>Endopterygota</taxon>
        <taxon>Diptera</taxon>
        <taxon>Brachycera</taxon>
        <taxon>Muscomorpha</taxon>
        <taxon>Ephydroidea</taxon>
        <taxon>Drosophilidae</taxon>
        <taxon>Drosophila</taxon>
        <taxon>Sophophora</taxon>
    </lineage>
</organism>
<dbReference type="AlphaFoldDB" id="Q6IM44"/>
<reference evidence="1" key="1">
    <citation type="journal article" date="2003" name="Genome Biol.">
        <title>An integrated gene annotation and transcriptional profiling approach towards the full gene content of the Drosophila genome.</title>
        <authorList>
            <person name="Hild M."/>
            <person name="Beckmann B."/>
            <person name="Haas S.A."/>
            <person name="Koch B."/>
            <person name="Solovyev V."/>
            <person name="Busold C."/>
            <person name="Fellenberg K."/>
            <person name="Boutros M."/>
            <person name="Vingron M."/>
            <person name="Sauer F."/>
            <person name="Hoheisel J.D."/>
            <person name="Paro R."/>
        </authorList>
    </citation>
    <scope>NUCLEOTIDE SEQUENCE</scope>
</reference>
<proteinExistence type="predicted"/>
<name>Q6IM44_DROME</name>
<dbReference type="EMBL" id="BK001822">
    <property type="protein sequence ID" value="DAA02666.1"/>
    <property type="molecule type" value="Genomic_DNA"/>
</dbReference>
<gene>
    <name evidence="1" type="ORF">HDC07523</name>
</gene>
<protein>
    <submittedName>
        <fullName evidence="1">HDC07523</fullName>
    </submittedName>
</protein>
<sequence length="67" mass="7384">MARHAISAGKEYSMLHAPCTMLHAPRSMLHGQVPFNKFVATGGQAMTVARCKLTRKSGHKVRTYQDA</sequence>